<organism evidence="1 2">
    <name type="scientific">Pistacia atlantica</name>
    <dbReference type="NCBI Taxonomy" id="434234"/>
    <lineage>
        <taxon>Eukaryota</taxon>
        <taxon>Viridiplantae</taxon>
        <taxon>Streptophyta</taxon>
        <taxon>Embryophyta</taxon>
        <taxon>Tracheophyta</taxon>
        <taxon>Spermatophyta</taxon>
        <taxon>Magnoliopsida</taxon>
        <taxon>eudicotyledons</taxon>
        <taxon>Gunneridae</taxon>
        <taxon>Pentapetalae</taxon>
        <taxon>rosids</taxon>
        <taxon>malvids</taxon>
        <taxon>Sapindales</taxon>
        <taxon>Anacardiaceae</taxon>
        <taxon>Pistacia</taxon>
    </lineage>
</organism>
<gene>
    <name evidence="1" type="ORF">Patl1_19993</name>
</gene>
<reference evidence="2" key="1">
    <citation type="journal article" date="2023" name="G3 (Bethesda)">
        <title>Genome assembly and association tests identify interacting loci associated with vigor, precocity, and sex in interspecific pistachio rootstocks.</title>
        <authorList>
            <person name="Palmer W."/>
            <person name="Jacygrad E."/>
            <person name="Sagayaradj S."/>
            <person name="Cavanaugh K."/>
            <person name="Han R."/>
            <person name="Bertier L."/>
            <person name="Beede B."/>
            <person name="Kafkas S."/>
            <person name="Golino D."/>
            <person name="Preece J."/>
            <person name="Michelmore R."/>
        </authorList>
    </citation>
    <scope>NUCLEOTIDE SEQUENCE [LARGE SCALE GENOMIC DNA]</scope>
</reference>
<comment type="caution">
    <text evidence="1">The sequence shown here is derived from an EMBL/GenBank/DDBJ whole genome shotgun (WGS) entry which is preliminary data.</text>
</comment>
<name>A0ACC1BIR8_9ROSI</name>
<dbReference type="Proteomes" id="UP001164250">
    <property type="component" value="Chromosome 4"/>
</dbReference>
<keyword evidence="2" id="KW-1185">Reference proteome</keyword>
<proteinExistence type="predicted"/>
<evidence type="ECO:0000313" key="1">
    <source>
        <dbReference type="EMBL" id="KAJ0098823.1"/>
    </source>
</evidence>
<accession>A0ACC1BIR8</accession>
<sequence>MTNLSRKYNTYRLSSFFGSEIFTTNPTIVEYILKTNFQNYGKVISYYSFSFFKKLDKCISFSSNSHSISSYISM</sequence>
<dbReference type="EMBL" id="CM047900">
    <property type="protein sequence ID" value="KAJ0098823.1"/>
    <property type="molecule type" value="Genomic_DNA"/>
</dbReference>
<protein>
    <submittedName>
        <fullName evidence="1">Uncharacterized protein</fullName>
    </submittedName>
</protein>
<evidence type="ECO:0000313" key="2">
    <source>
        <dbReference type="Proteomes" id="UP001164250"/>
    </source>
</evidence>